<evidence type="ECO:0000256" key="2">
    <source>
        <dbReference type="SAM" id="MobiDB-lite"/>
    </source>
</evidence>
<dbReference type="InterPro" id="IPR029341">
    <property type="entry name" value="FAM21/CAPZIP"/>
</dbReference>
<dbReference type="GO" id="GO:1905394">
    <property type="term" value="F:retromer complex binding"/>
    <property type="evidence" value="ECO:0007669"/>
    <property type="project" value="TreeGrafter"/>
</dbReference>
<protein>
    <submittedName>
        <fullName evidence="4">RCSD domain containing 1</fullName>
    </submittedName>
</protein>
<feature type="compositionally biased region" description="Basic residues" evidence="2">
    <location>
        <begin position="258"/>
        <end position="275"/>
    </location>
</feature>
<dbReference type="PANTHER" id="PTHR21669:SF2">
    <property type="entry name" value="CAPZ-INTERACTING PROTEIN"/>
    <property type="match status" value="1"/>
</dbReference>
<reference evidence="4" key="2">
    <citation type="submission" date="2025-09" db="UniProtKB">
        <authorList>
            <consortium name="Ensembl"/>
        </authorList>
    </citation>
    <scope>IDENTIFICATION</scope>
</reference>
<dbReference type="GO" id="GO:0003009">
    <property type="term" value="P:skeletal muscle contraction"/>
    <property type="evidence" value="ECO:0007669"/>
    <property type="project" value="TreeGrafter"/>
</dbReference>
<dbReference type="Proteomes" id="UP000694521">
    <property type="component" value="Unplaced"/>
</dbReference>
<dbReference type="GO" id="GO:0005769">
    <property type="term" value="C:early endosome"/>
    <property type="evidence" value="ECO:0007669"/>
    <property type="project" value="TreeGrafter"/>
</dbReference>
<dbReference type="GO" id="GO:0042147">
    <property type="term" value="P:retrograde transport, endosome to Golgi"/>
    <property type="evidence" value="ECO:0007669"/>
    <property type="project" value="TreeGrafter"/>
</dbReference>
<feature type="compositionally biased region" description="Low complexity" evidence="2">
    <location>
        <begin position="199"/>
        <end position="208"/>
    </location>
</feature>
<feature type="compositionally biased region" description="Polar residues" evidence="2">
    <location>
        <begin position="103"/>
        <end position="115"/>
    </location>
</feature>
<dbReference type="PANTHER" id="PTHR21669">
    <property type="entry name" value="CAPZ-INTERACTING PROTEIN AND RELATED PROTEINS"/>
    <property type="match status" value="1"/>
</dbReference>
<feature type="domain" description="FAM21/CAPZIP" evidence="3">
    <location>
        <begin position="178"/>
        <end position="277"/>
    </location>
</feature>
<dbReference type="GO" id="GO:1901981">
    <property type="term" value="F:phosphatidylinositol phosphate binding"/>
    <property type="evidence" value="ECO:0007669"/>
    <property type="project" value="TreeGrafter"/>
</dbReference>
<dbReference type="GO" id="GO:0036010">
    <property type="term" value="P:protein localization to endosome"/>
    <property type="evidence" value="ECO:0007669"/>
    <property type="project" value="TreeGrafter"/>
</dbReference>
<keyword evidence="5" id="KW-1185">Reference proteome</keyword>
<evidence type="ECO:0000313" key="5">
    <source>
        <dbReference type="Proteomes" id="UP000694521"/>
    </source>
</evidence>
<evidence type="ECO:0000256" key="1">
    <source>
        <dbReference type="ARBA" id="ARBA00022553"/>
    </source>
</evidence>
<sequence length="466" mass="49826">MSRAVCCGKSCTIQSPATLPLLSLFLVQERGSFSQPWYFLPPAHPPEYFTAIKSRAAQGHPQADADLLRGQGMASPSRTTGKGKALVTGAAKRGGRAEKNRPTETNSEVDTSASPSVAQLAGKFKEQAANITGKEVPPHKPTRRKPPCSLPLYSNKTETSLNNEQKPSPNACPIPKVKVKSSPMIEKLQANLAFAPAALLPGASPKSPGLKVMVSPFSTPPSTPSSPGTQPQPGEASETPVSFDQPPEGTQLQFYNKVRTRGSIKRRPPSRRFRRSLSDYGDGEDIGLNISSPENGAKEDGDEVFGNKGKTEEDETGNKELKKQVGSDEKPPSRRGSSRSENEEKVEKQAEETTPCKSNAGDTEEKEVSHGAPGEENSPQPPSGDKEEKVCEGPQGQEEEGSACEQEKEDKEKEGTEAKETSESAHTQKTSDTEETPLAPEPQQDAAGLETASEPSASPTQDQGTE</sequence>
<accession>A0A8B9DRG3</accession>
<evidence type="ECO:0000259" key="3">
    <source>
        <dbReference type="Pfam" id="PF15255"/>
    </source>
</evidence>
<feature type="compositionally biased region" description="Basic and acidic residues" evidence="2">
    <location>
        <begin position="405"/>
        <end position="423"/>
    </location>
</feature>
<proteinExistence type="predicted"/>
<name>A0A8B9DRG3_ANSCY</name>
<keyword evidence="1" id="KW-0597">Phosphoprotein</keyword>
<dbReference type="Pfam" id="PF15255">
    <property type="entry name" value="CAP-ZIP_m"/>
    <property type="match status" value="1"/>
</dbReference>
<dbReference type="Ensembl" id="ENSACDT00005012531.1">
    <property type="protein sequence ID" value="ENSACDP00005010448.1"/>
    <property type="gene ID" value="ENSACDG00005007611.1"/>
</dbReference>
<feature type="region of interest" description="Disordered" evidence="2">
    <location>
        <begin position="199"/>
        <end position="466"/>
    </location>
</feature>
<feature type="compositionally biased region" description="Polar residues" evidence="2">
    <location>
        <begin position="453"/>
        <end position="466"/>
    </location>
</feature>
<dbReference type="GO" id="GO:0005829">
    <property type="term" value="C:cytosol"/>
    <property type="evidence" value="ECO:0007669"/>
    <property type="project" value="GOC"/>
</dbReference>
<dbReference type="GO" id="GO:0051015">
    <property type="term" value="F:actin filament binding"/>
    <property type="evidence" value="ECO:0007669"/>
    <property type="project" value="TreeGrafter"/>
</dbReference>
<dbReference type="OrthoDB" id="9450049at2759"/>
<reference evidence="4" key="1">
    <citation type="submission" date="2025-08" db="UniProtKB">
        <authorList>
            <consortium name="Ensembl"/>
        </authorList>
    </citation>
    <scope>IDENTIFICATION</scope>
</reference>
<organism evidence="4 5">
    <name type="scientific">Anser cygnoides</name>
    <name type="common">Swan goose</name>
    <dbReference type="NCBI Taxonomy" id="8845"/>
    <lineage>
        <taxon>Eukaryota</taxon>
        <taxon>Metazoa</taxon>
        <taxon>Chordata</taxon>
        <taxon>Craniata</taxon>
        <taxon>Vertebrata</taxon>
        <taxon>Euteleostomi</taxon>
        <taxon>Archelosauria</taxon>
        <taxon>Archosauria</taxon>
        <taxon>Dinosauria</taxon>
        <taxon>Saurischia</taxon>
        <taxon>Theropoda</taxon>
        <taxon>Coelurosauria</taxon>
        <taxon>Aves</taxon>
        <taxon>Neognathae</taxon>
        <taxon>Galloanserae</taxon>
        <taxon>Anseriformes</taxon>
        <taxon>Anatidae</taxon>
        <taxon>Anserinae</taxon>
        <taxon>Anser</taxon>
    </lineage>
</organism>
<feature type="compositionally biased region" description="Basic and acidic residues" evidence="2">
    <location>
        <begin position="316"/>
        <end position="351"/>
    </location>
</feature>
<gene>
    <name evidence="4" type="primary">RCSD1</name>
</gene>
<feature type="region of interest" description="Disordered" evidence="2">
    <location>
        <begin position="72"/>
        <end position="115"/>
    </location>
</feature>
<feature type="compositionally biased region" description="Low complexity" evidence="2">
    <location>
        <begin position="225"/>
        <end position="234"/>
    </location>
</feature>
<evidence type="ECO:0000313" key="4">
    <source>
        <dbReference type="Ensembl" id="ENSACDP00005010448.1"/>
    </source>
</evidence>
<feature type="region of interest" description="Disordered" evidence="2">
    <location>
        <begin position="130"/>
        <end position="175"/>
    </location>
</feature>
<dbReference type="AlphaFoldDB" id="A0A8B9DRG3"/>
<feature type="compositionally biased region" description="Polar residues" evidence="2">
    <location>
        <begin position="152"/>
        <end position="168"/>
    </location>
</feature>
<dbReference type="GO" id="GO:0071203">
    <property type="term" value="C:WASH complex"/>
    <property type="evidence" value="ECO:0007669"/>
    <property type="project" value="TreeGrafter"/>
</dbReference>